<evidence type="ECO:0000313" key="7">
    <source>
        <dbReference type="Proteomes" id="UP000274756"/>
    </source>
</evidence>
<dbReference type="Proteomes" id="UP000274756">
    <property type="component" value="Unassembled WGS sequence"/>
</dbReference>
<dbReference type="WBParaSite" id="DME_0000250901-mRNA-1">
    <property type="protein sequence ID" value="DME_0000250901-mRNA-1"/>
    <property type="gene ID" value="DME_0000250901"/>
</dbReference>
<feature type="binding site" evidence="3">
    <location>
        <position position="198"/>
    </location>
    <ligand>
        <name>Zn(2+)</name>
        <dbReference type="ChEBI" id="CHEBI:29105"/>
    </ligand>
</feature>
<dbReference type="GO" id="GO:0046872">
    <property type="term" value="F:metal ion binding"/>
    <property type="evidence" value="ECO:0007669"/>
    <property type="project" value="UniProtKB-KW"/>
</dbReference>
<evidence type="ECO:0000313" key="8">
    <source>
        <dbReference type="WBParaSite" id="DME_0000250901-mRNA-1"/>
    </source>
</evidence>
<dbReference type="Gene3D" id="3.40.50.1220">
    <property type="entry name" value="TPP-binding domain"/>
    <property type="match status" value="1"/>
</dbReference>
<dbReference type="SUPFAM" id="SSF52467">
    <property type="entry name" value="DHS-like NAD/FAD-binding domain"/>
    <property type="match status" value="1"/>
</dbReference>
<accession>A0A0N4U6G4</accession>
<proteinExistence type="predicted"/>
<dbReference type="InterPro" id="IPR026590">
    <property type="entry name" value="Ssirtuin_cat_dom"/>
</dbReference>
<dbReference type="GO" id="GO:0017136">
    <property type="term" value="F:histone deacetylase activity, NAD-dependent"/>
    <property type="evidence" value="ECO:0007669"/>
    <property type="project" value="TreeGrafter"/>
</dbReference>
<dbReference type="PROSITE" id="PS50305">
    <property type="entry name" value="SIRTUIN"/>
    <property type="match status" value="1"/>
</dbReference>
<dbReference type="STRING" id="318479.A0A0N4U6G4"/>
<gene>
    <name evidence="5" type="ORF">DME_LOCUS6869</name>
</gene>
<name>A0A0N4U6G4_DRAME</name>
<protein>
    <submittedName>
        <fullName evidence="8">Deacetylase sirtuin-type domain-containing protein</fullName>
    </submittedName>
</protein>
<feature type="active site" description="Proton acceptor" evidence="3">
    <location>
        <position position="135"/>
    </location>
</feature>
<reference evidence="8" key="1">
    <citation type="submission" date="2017-02" db="UniProtKB">
        <authorList>
            <consortium name="WormBaseParasite"/>
        </authorList>
    </citation>
    <scope>IDENTIFICATION</scope>
</reference>
<dbReference type="Gene3D" id="3.30.1600.10">
    <property type="entry name" value="SIR2/SIRT2 'Small Domain"/>
    <property type="match status" value="1"/>
</dbReference>
<dbReference type="Proteomes" id="UP000038040">
    <property type="component" value="Unplaced"/>
</dbReference>
<evidence type="ECO:0000313" key="5">
    <source>
        <dbReference type="EMBL" id="VDN56896.1"/>
    </source>
</evidence>
<evidence type="ECO:0000313" key="6">
    <source>
        <dbReference type="Proteomes" id="UP000038040"/>
    </source>
</evidence>
<dbReference type="InterPro" id="IPR026591">
    <property type="entry name" value="Sirtuin_cat_small_dom_sf"/>
</dbReference>
<organism evidence="6 8">
    <name type="scientific">Dracunculus medinensis</name>
    <name type="common">Guinea worm</name>
    <dbReference type="NCBI Taxonomy" id="318479"/>
    <lineage>
        <taxon>Eukaryota</taxon>
        <taxon>Metazoa</taxon>
        <taxon>Ecdysozoa</taxon>
        <taxon>Nematoda</taxon>
        <taxon>Chromadorea</taxon>
        <taxon>Rhabditida</taxon>
        <taxon>Spirurina</taxon>
        <taxon>Dracunculoidea</taxon>
        <taxon>Dracunculidae</taxon>
        <taxon>Dracunculus</taxon>
    </lineage>
</organism>
<dbReference type="GO" id="GO:0070403">
    <property type="term" value="F:NAD+ binding"/>
    <property type="evidence" value="ECO:0007669"/>
    <property type="project" value="InterPro"/>
</dbReference>
<feature type="binding site" evidence="3">
    <location>
        <position position="143"/>
    </location>
    <ligand>
        <name>Zn(2+)</name>
        <dbReference type="ChEBI" id="CHEBI:29105"/>
    </ligand>
</feature>
<keyword evidence="2" id="KW-0520">NAD</keyword>
<dbReference type="InterPro" id="IPR029035">
    <property type="entry name" value="DHS-like_NAD/FAD-binding_dom"/>
</dbReference>
<dbReference type="InterPro" id="IPR050134">
    <property type="entry name" value="NAD-dep_sirtuin_deacylases"/>
</dbReference>
<dbReference type="PANTHER" id="PTHR11085:SF10">
    <property type="entry name" value="NAD-DEPENDENT PROTEIN DEACYLASE SIRTUIN-5, MITOCHONDRIAL-RELATED"/>
    <property type="match status" value="1"/>
</dbReference>
<keyword evidence="3" id="KW-0862">Zinc</keyword>
<feature type="domain" description="Deacetylase sirtuin-type" evidence="4">
    <location>
        <begin position="11"/>
        <end position="292"/>
    </location>
</feature>
<dbReference type="OrthoDB" id="424302at2759"/>
<evidence type="ECO:0000256" key="3">
    <source>
        <dbReference type="PROSITE-ProRule" id="PRU00236"/>
    </source>
</evidence>
<evidence type="ECO:0000256" key="1">
    <source>
        <dbReference type="ARBA" id="ARBA00022679"/>
    </source>
</evidence>
<keyword evidence="3" id="KW-0479">Metal-binding</keyword>
<dbReference type="AlphaFoldDB" id="A0A0N4U6G4"/>
<dbReference type="PANTHER" id="PTHR11085">
    <property type="entry name" value="NAD-DEPENDENT PROTEIN DEACYLASE SIRTUIN-5, MITOCHONDRIAL-RELATED"/>
    <property type="match status" value="1"/>
</dbReference>
<dbReference type="InterPro" id="IPR003000">
    <property type="entry name" value="Sirtuin"/>
</dbReference>
<sequence>MSLLRFVPEYKAPTKEAISKFQNVIEGFNKLIVMTGAGISTESGIPDYRSEKVGQYARSNHRPIEHRDFMQHVEYRKRYWSRNFVAWPRFCESKPNLIHETIASWEKTDKFVWLITQNVDGLHTKAGSKMLSELHGCNRQVKCMNCSELYPREIVQEWIKHDNQNWLVTEVGELAPDGDIEISDEASQSFKPPHCPKCGPGSILKTDVVFFGDCVSSDVVELCYDKVFESDGMLILGSSLTVMSGYRFVLQAHSLQIPIIIVNIGPTRADDIATIKLSAKCSDIIKNIQILS</sequence>
<dbReference type="EMBL" id="UYYG01001157">
    <property type="protein sequence ID" value="VDN56896.1"/>
    <property type="molecule type" value="Genomic_DNA"/>
</dbReference>
<dbReference type="Pfam" id="PF02146">
    <property type="entry name" value="SIR2"/>
    <property type="match status" value="1"/>
</dbReference>
<dbReference type="GO" id="GO:0005759">
    <property type="term" value="C:mitochondrial matrix"/>
    <property type="evidence" value="ECO:0007669"/>
    <property type="project" value="TreeGrafter"/>
</dbReference>
<evidence type="ECO:0000259" key="4">
    <source>
        <dbReference type="PROSITE" id="PS50305"/>
    </source>
</evidence>
<keyword evidence="1" id="KW-0808">Transferase</keyword>
<evidence type="ECO:0000256" key="2">
    <source>
        <dbReference type="ARBA" id="ARBA00023027"/>
    </source>
</evidence>
<reference evidence="5 7" key="2">
    <citation type="submission" date="2018-11" db="EMBL/GenBank/DDBJ databases">
        <authorList>
            <consortium name="Pathogen Informatics"/>
        </authorList>
    </citation>
    <scope>NUCLEOTIDE SEQUENCE [LARGE SCALE GENOMIC DNA]</scope>
</reference>
<feature type="binding site" evidence="3">
    <location>
        <position position="146"/>
    </location>
    <ligand>
        <name>Zn(2+)</name>
        <dbReference type="ChEBI" id="CHEBI:29105"/>
    </ligand>
</feature>
<keyword evidence="7" id="KW-1185">Reference proteome</keyword>
<feature type="binding site" evidence="3">
    <location>
        <position position="195"/>
    </location>
    <ligand>
        <name>Zn(2+)</name>
        <dbReference type="ChEBI" id="CHEBI:29105"/>
    </ligand>
</feature>